<name>A0A0R3L4I2_9BRAD</name>
<dbReference type="EMBL" id="LLXZ01000156">
    <property type="protein sequence ID" value="KRR02507.1"/>
    <property type="molecule type" value="Genomic_DNA"/>
</dbReference>
<dbReference type="OrthoDB" id="8127072at2"/>
<reference evidence="1 2" key="1">
    <citation type="submission" date="2014-03" db="EMBL/GenBank/DDBJ databases">
        <title>Bradyrhizobium valentinum sp. nov., isolated from effective nodules of Lupinus mariae-josephae, a lupine endemic of basic-lime soils in Eastern Spain.</title>
        <authorList>
            <person name="Duran D."/>
            <person name="Rey L."/>
            <person name="Navarro A."/>
            <person name="Busquets A."/>
            <person name="Imperial J."/>
            <person name="Ruiz-Argueso T."/>
        </authorList>
    </citation>
    <scope>NUCLEOTIDE SEQUENCE [LARGE SCALE GENOMIC DNA]</scope>
    <source>
        <strain evidence="1 2">PAC68</strain>
    </source>
</reference>
<evidence type="ECO:0008006" key="3">
    <source>
        <dbReference type="Google" id="ProtNLM"/>
    </source>
</evidence>
<organism evidence="1 2">
    <name type="scientific">Bradyrhizobium jicamae</name>
    <dbReference type="NCBI Taxonomy" id="280332"/>
    <lineage>
        <taxon>Bacteria</taxon>
        <taxon>Pseudomonadati</taxon>
        <taxon>Pseudomonadota</taxon>
        <taxon>Alphaproteobacteria</taxon>
        <taxon>Hyphomicrobiales</taxon>
        <taxon>Nitrobacteraceae</taxon>
        <taxon>Bradyrhizobium</taxon>
    </lineage>
</organism>
<protein>
    <recommendedName>
        <fullName evidence="3">Small CPxCG-related zinc finger protein</fullName>
    </recommendedName>
</protein>
<proteinExistence type="predicted"/>
<dbReference type="AlphaFoldDB" id="A0A0R3L4I2"/>
<accession>A0A0R3L4I2</accession>
<evidence type="ECO:0000313" key="1">
    <source>
        <dbReference type="EMBL" id="KRR02507.1"/>
    </source>
</evidence>
<gene>
    <name evidence="1" type="ORF">CQ12_15775</name>
</gene>
<dbReference type="RefSeq" id="WP_057838061.1">
    <property type="nucleotide sequence ID" value="NZ_LLXZ01000156.1"/>
</dbReference>
<dbReference type="STRING" id="280332.CQ12_15775"/>
<dbReference type="Proteomes" id="UP000050863">
    <property type="component" value="Unassembled WGS sequence"/>
</dbReference>
<keyword evidence="2" id="KW-1185">Reference proteome</keyword>
<evidence type="ECO:0000313" key="2">
    <source>
        <dbReference type="Proteomes" id="UP000050863"/>
    </source>
</evidence>
<comment type="caution">
    <text evidence="1">The sequence shown here is derived from an EMBL/GenBank/DDBJ whole genome shotgun (WGS) entry which is preliminary data.</text>
</comment>
<sequence length="64" mass="7436">MPAYIHHHDEFEPGFVICPSCVGLEMYVRDVEPHWSMAKIDFTYECADCGAEVRQTIVKPELRH</sequence>